<evidence type="ECO:0000256" key="5">
    <source>
        <dbReference type="SAM" id="SignalP"/>
    </source>
</evidence>
<keyword evidence="4" id="KW-1133">Transmembrane helix</keyword>
<protein>
    <submittedName>
        <fullName evidence="6">Glycosyltransferase, catalytic subunit of cellulose synthase and poly-beta-1,6-N-acetylglucosamine synthase</fullName>
    </submittedName>
</protein>
<proteinExistence type="inferred from homology"/>
<evidence type="ECO:0000256" key="3">
    <source>
        <dbReference type="ARBA" id="ARBA00022679"/>
    </source>
</evidence>
<evidence type="ECO:0000313" key="7">
    <source>
        <dbReference type="Proteomes" id="UP000199758"/>
    </source>
</evidence>
<dbReference type="PANTHER" id="PTHR43630:SF1">
    <property type="entry name" value="POLY-BETA-1,6-N-ACETYL-D-GLUCOSAMINE SYNTHASE"/>
    <property type="match status" value="1"/>
</dbReference>
<dbReference type="OrthoDB" id="9797391at2"/>
<dbReference type="STRING" id="490188.SAMN04488068_2129"/>
<organism evidence="6 7">
    <name type="scientific">Hydrocarboniphaga daqingensis</name>
    <dbReference type="NCBI Taxonomy" id="490188"/>
    <lineage>
        <taxon>Bacteria</taxon>
        <taxon>Pseudomonadati</taxon>
        <taxon>Pseudomonadota</taxon>
        <taxon>Gammaproteobacteria</taxon>
        <taxon>Nevskiales</taxon>
        <taxon>Nevskiaceae</taxon>
        <taxon>Hydrocarboniphaga</taxon>
    </lineage>
</organism>
<evidence type="ECO:0000313" key="6">
    <source>
        <dbReference type="EMBL" id="SHG98894.1"/>
    </source>
</evidence>
<keyword evidence="3 6" id="KW-0808">Transferase</keyword>
<keyword evidence="7" id="KW-1185">Reference proteome</keyword>
<dbReference type="InterPro" id="IPR029044">
    <property type="entry name" value="Nucleotide-diphossugar_trans"/>
</dbReference>
<reference evidence="6 7" key="1">
    <citation type="submission" date="2016-11" db="EMBL/GenBank/DDBJ databases">
        <authorList>
            <person name="Jaros S."/>
            <person name="Januszkiewicz K."/>
            <person name="Wedrychowicz H."/>
        </authorList>
    </citation>
    <scope>NUCLEOTIDE SEQUENCE [LARGE SCALE GENOMIC DNA]</scope>
    <source>
        <strain evidence="6 7">CGMCC 1.7049</strain>
    </source>
</reference>
<dbReference type="Proteomes" id="UP000199758">
    <property type="component" value="Unassembled WGS sequence"/>
</dbReference>
<feature type="transmembrane region" description="Helical" evidence="4">
    <location>
        <begin position="304"/>
        <end position="326"/>
    </location>
</feature>
<keyword evidence="2" id="KW-0328">Glycosyltransferase</keyword>
<dbReference type="PANTHER" id="PTHR43630">
    <property type="entry name" value="POLY-BETA-1,6-N-ACETYL-D-GLUCOSAMINE SYNTHASE"/>
    <property type="match status" value="1"/>
</dbReference>
<evidence type="ECO:0000256" key="2">
    <source>
        <dbReference type="ARBA" id="ARBA00022676"/>
    </source>
</evidence>
<feature type="signal peptide" evidence="5">
    <location>
        <begin position="1"/>
        <end position="23"/>
    </location>
</feature>
<feature type="chain" id="PRO_5012296529" evidence="5">
    <location>
        <begin position="24"/>
        <end position="399"/>
    </location>
</feature>
<keyword evidence="4" id="KW-0812">Transmembrane</keyword>
<accession>A0A1M5PAM8</accession>
<gene>
    <name evidence="6" type="ORF">SAMN04488068_2129</name>
</gene>
<dbReference type="GO" id="GO:0016757">
    <property type="term" value="F:glycosyltransferase activity"/>
    <property type="evidence" value="ECO:0007669"/>
    <property type="project" value="UniProtKB-KW"/>
</dbReference>
<dbReference type="AlphaFoldDB" id="A0A1M5PAM8"/>
<dbReference type="Pfam" id="PF13641">
    <property type="entry name" value="Glyco_tranf_2_3"/>
    <property type="match status" value="1"/>
</dbReference>
<dbReference type="EMBL" id="FQWZ01000004">
    <property type="protein sequence ID" value="SHG98894.1"/>
    <property type="molecule type" value="Genomic_DNA"/>
</dbReference>
<keyword evidence="5" id="KW-0732">Signal</keyword>
<sequence length="399" mass="43244">MSPALLSIVLTALLLCVAAPALAACAYLLCLTLWSARLPALRHTRTVPRFDIVVPAHDEAAVIGRCLASLHRLDWPAQRLQLIVLADNCNDATAAVARGCGVRVIVRDDQGQQGKGYALQRAFNDSLAASWADAVVIVDADTQVSADLLQGFAAAMDRGAGVGQARYGVLNAAESWRTGLMAIAHGAFHDLRSQARERLRLSCGIRGNGWFVTHDVLRQVPYAALSLTEDLEYGITLGLAGHRVHYVAAARVDAVMESSEAVARRQRQRWEDGRLALMTSQVGPLLRAAVVRRSAVCLDLALDLLVLPLSYVACNLLLLAVLAAVASIWVPALMVWCAVAAGGAAVLVVYVLRGWQLSGRGAAGLLDLIRAPWFVLWKLLTLLRPHDRRRWTPTRRRDS</sequence>
<feature type="transmembrane region" description="Helical" evidence="4">
    <location>
        <begin position="333"/>
        <end position="355"/>
    </location>
</feature>
<evidence type="ECO:0000256" key="4">
    <source>
        <dbReference type="SAM" id="Phobius"/>
    </source>
</evidence>
<evidence type="ECO:0000256" key="1">
    <source>
        <dbReference type="ARBA" id="ARBA00006739"/>
    </source>
</evidence>
<dbReference type="CDD" id="cd06438">
    <property type="entry name" value="EpsO_like"/>
    <property type="match status" value="1"/>
</dbReference>
<name>A0A1M5PAM8_9GAMM</name>
<dbReference type="Gene3D" id="3.90.550.10">
    <property type="entry name" value="Spore Coat Polysaccharide Biosynthesis Protein SpsA, Chain A"/>
    <property type="match status" value="1"/>
</dbReference>
<dbReference type="RefSeq" id="WP_072897289.1">
    <property type="nucleotide sequence ID" value="NZ_FQWZ01000004.1"/>
</dbReference>
<comment type="similarity">
    <text evidence="1">Belongs to the glycosyltransferase 2 family.</text>
</comment>
<keyword evidence="4" id="KW-0472">Membrane</keyword>
<dbReference type="SUPFAM" id="SSF53448">
    <property type="entry name" value="Nucleotide-diphospho-sugar transferases"/>
    <property type="match status" value="1"/>
</dbReference>